<dbReference type="RefSeq" id="WP_250095625.1">
    <property type="nucleotide sequence ID" value="NZ_JAKRYL010000005.1"/>
</dbReference>
<dbReference type="Gene3D" id="3.30.1330.60">
    <property type="entry name" value="OmpA-like domain"/>
    <property type="match status" value="1"/>
</dbReference>
<keyword evidence="3" id="KW-1003">Cell membrane</keyword>
<dbReference type="Proteomes" id="UP001139150">
    <property type="component" value="Unassembled WGS sequence"/>
</dbReference>
<feature type="region of interest" description="Disordered" evidence="8">
    <location>
        <begin position="62"/>
        <end position="88"/>
    </location>
</feature>
<keyword evidence="10" id="KW-0282">Flagellum</keyword>
<evidence type="ECO:0000259" key="9">
    <source>
        <dbReference type="PROSITE" id="PS51123"/>
    </source>
</evidence>
<keyword evidence="11" id="KW-1185">Reference proteome</keyword>
<dbReference type="InterPro" id="IPR036737">
    <property type="entry name" value="OmpA-like_sf"/>
</dbReference>
<dbReference type="Pfam" id="PF00691">
    <property type="entry name" value="OmpA"/>
    <property type="match status" value="1"/>
</dbReference>
<dbReference type="SUPFAM" id="SSF103088">
    <property type="entry name" value="OmpA-like"/>
    <property type="match status" value="1"/>
</dbReference>
<dbReference type="PROSITE" id="PS51123">
    <property type="entry name" value="OMPA_2"/>
    <property type="match status" value="1"/>
</dbReference>
<dbReference type="Pfam" id="PF13677">
    <property type="entry name" value="MotB_plug"/>
    <property type="match status" value="1"/>
</dbReference>
<dbReference type="NCBIfam" id="NF005831">
    <property type="entry name" value="PRK07734.1"/>
    <property type="match status" value="1"/>
</dbReference>
<evidence type="ECO:0000256" key="6">
    <source>
        <dbReference type="ARBA" id="ARBA00023136"/>
    </source>
</evidence>
<dbReference type="InterPro" id="IPR025713">
    <property type="entry name" value="MotB-like_N_dom"/>
</dbReference>
<dbReference type="GO" id="GO:0005886">
    <property type="term" value="C:plasma membrane"/>
    <property type="evidence" value="ECO:0007669"/>
    <property type="project" value="UniProtKB-SubCell"/>
</dbReference>
<reference evidence="10" key="1">
    <citation type="submission" date="2022-02" db="EMBL/GenBank/DDBJ databases">
        <title>Halalkalibacter sp. nov. isolated from Lonar Lake, India.</title>
        <authorList>
            <person name="Joshi A."/>
            <person name="Thite S."/>
            <person name="Lodha T."/>
        </authorList>
    </citation>
    <scope>NUCLEOTIDE SEQUENCE</scope>
    <source>
        <strain evidence="10">MEB205</strain>
    </source>
</reference>
<comment type="caution">
    <text evidence="10">The sequence shown here is derived from an EMBL/GenBank/DDBJ whole genome shotgun (WGS) entry which is preliminary data.</text>
</comment>
<name>A0A9X2A0Z6_9BACI</name>
<dbReference type="AlphaFoldDB" id="A0A9X2A0Z6"/>
<evidence type="ECO:0000313" key="11">
    <source>
        <dbReference type="Proteomes" id="UP001139150"/>
    </source>
</evidence>
<dbReference type="InterPro" id="IPR050330">
    <property type="entry name" value="Bact_OuterMem_StrucFunc"/>
</dbReference>
<evidence type="ECO:0000313" key="10">
    <source>
        <dbReference type="EMBL" id="MCL7746710.1"/>
    </source>
</evidence>
<evidence type="ECO:0000256" key="7">
    <source>
        <dbReference type="PROSITE-ProRule" id="PRU00473"/>
    </source>
</evidence>
<evidence type="ECO:0000256" key="5">
    <source>
        <dbReference type="ARBA" id="ARBA00022989"/>
    </source>
</evidence>
<comment type="subcellular location">
    <subcellularLocation>
        <location evidence="1">Cell membrane</location>
        <topology evidence="1">Single-pass membrane protein</topology>
    </subcellularLocation>
</comment>
<evidence type="ECO:0000256" key="8">
    <source>
        <dbReference type="SAM" id="MobiDB-lite"/>
    </source>
</evidence>
<keyword evidence="5" id="KW-1133">Transmembrane helix</keyword>
<evidence type="ECO:0000256" key="2">
    <source>
        <dbReference type="ARBA" id="ARBA00008914"/>
    </source>
</evidence>
<evidence type="ECO:0000256" key="4">
    <source>
        <dbReference type="ARBA" id="ARBA00022692"/>
    </source>
</evidence>
<keyword evidence="10" id="KW-0966">Cell projection</keyword>
<gene>
    <name evidence="10" type="primary">motB</name>
    <name evidence="10" type="ORF">MF646_06195</name>
</gene>
<protein>
    <submittedName>
        <fullName evidence="10">Flagellar motor protein MotB</fullName>
    </submittedName>
</protein>
<feature type="domain" description="OmpA-like" evidence="9">
    <location>
        <begin position="119"/>
        <end position="241"/>
    </location>
</feature>
<dbReference type="EMBL" id="JAKRYL010000005">
    <property type="protein sequence ID" value="MCL7746710.1"/>
    <property type="molecule type" value="Genomic_DNA"/>
</dbReference>
<evidence type="ECO:0000256" key="1">
    <source>
        <dbReference type="ARBA" id="ARBA00004162"/>
    </source>
</evidence>
<comment type="similarity">
    <text evidence="2">Belongs to the MotB family.</text>
</comment>
<dbReference type="PANTHER" id="PTHR30329:SF21">
    <property type="entry name" value="LIPOPROTEIN YIAD-RELATED"/>
    <property type="match status" value="1"/>
</dbReference>
<dbReference type="CDD" id="cd07185">
    <property type="entry name" value="OmpA_C-like"/>
    <property type="match status" value="1"/>
</dbReference>
<keyword evidence="4" id="KW-0812">Transmembrane</keyword>
<keyword evidence="6 7" id="KW-0472">Membrane</keyword>
<proteinExistence type="inferred from homology"/>
<feature type="compositionally biased region" description="Basic and acidic residues" evidence="8">
    <location>
        <begin position="71"/>
        <end position="88"/>
    </location>
</feature>
<evidence type="ECO:0000256" key="3">
    <source>
        <dbReference type="ARBA" id="ARBA00022475"/>
    </source>
</evidence>
<accession>A0A9X2A0Z6</accession>
<dbReference type="InterPro" id="IPR006665">
    <property type="entry name" value="OmpA-like"/>
</dbReference>
<organism evidence="10 11">
    <name type="scientific">Halalkalibacter alkaliphilus</name>
    <dbReference type="NCBI Taxonomy" id="2917993"/>
    <lineage>
        <taxon>Bacteria</taxon>
        <taxon>Bacillati</taxon>
        <taxon>Bacillota</taxon>
        <taxon>Bacilli</taxon>
        <taxon>Bacillales</taxon>
        <taxon>Bacillaceae</taxon>
        <taxon>Halalkalibacter</taxon>
    </lineage>
</organism>
<sequence length="244" mass="27791">MARRKNRHEEHVDESWLIPYADMLTLLLALFIVLFAVSSVDAERYQQMMVVFNENFQGGSGVLEQPVPVHDNPDRNQDEAEESDLRQQEHQDLLNLQREFDQYILEQNLESELETKLSEDGLLLTILDNALFHSGSATVRADAVDLADKVSELLITDPPRNIVVAGHTDNIPINNADFRSNWDLSAHRALNFMKILIENEDLNPQNLSATGYGEYHPVATNDTAEGRSQNRRVEVLILPNYKLE</sequence>
<keyword evidence="10" id="KW-0969">Cilium</keyword>
<dbReference type="PANTHER" id="PTHR30329">
    <property type="entry name" value="STATOR ELEMENT OF FLAGELLAR MOTOR COMPLEX"/>
    <property type="match status" value="1"/>
</dbReference>